<comment type="caution">
    <text evidence="13">The sequence shown here is derived from an EMBL/GenBank/DDBJ whole genome shotgun (WGS) entry which is preliminary data.</text>
</comment>
<dbReference type="Pfam" id="PF00571">
    <property type="entry name" value="CBS"/>
    <property type="match status" value="2"/>
</dbReference>
<evidence type="ECO:0000256" key="1">
    <source>
        <dbReference type="ARBA" id="ARBA00004141"/>
    </source>
</evidence>
<feature type="transmembrane region" description="Helical" evidence="11">
    <location>
        <begin position="342"/>
        <end position="361"/>
    </location>
</feature>
<keyword evidence="6 11" id="KW-0406">Ion transport</keyword>
<feature type="transmembrane region" description="Helical" evidence="11">
    <location>
        <begin position="212"/>
        <end position="235"/>
    </location>
</feature>
<feature type="domain" description="CBS" evidence="12">
    <location>
        <begin position="560"/>
        <end position="616"/>
    </location>
</feature>
<evidence type="ECO:0000256" key="5">
    <source>
        <dbReference type="ARBA" id="ARBA00022989"/>
    </source>
</evidence>
<keyword evidence="3 11" id="KW-0812">Transmembrane</keyword>
<feature type="transmembrane region" description="Helical" evidence="11">
    <location>
        <begin position="100"/>
        <end position="121"/>
    </location>
</feature>
<dbReference type="EMBL" id="JAPDFW010000131">
    <property type="protein sequence ID" value="KAJ5067242.1"/>
    <property type="molecule type" value="Genomic_DNA"/>
</dbReference>
<gene>
    <name evidence="13" type="ORF">M0811_13112</name>
</gene>
<keyword evidence="5 11" id="KW-1133">Transmembrane helix</keyword>
<evidence type="ECO:0000313" key="14">
    <source>
        <dbReference type="Proteomes" id="UP001149090"/>
    </source>
</evidence>
<sequence length="814" mass="91918">MLVKEINPEIIQKFESLNYDTYESSVVLEWQSKLSRGSQVLLHSLRWVLAALIGFLTGFVAFLIDFFVYKISGWKFNLTELAIPSGCETSSSLRCYIRPLFVYIAINLVLVAISGFLVAYLEPVARGSGISEIKCYLNGIKIPRLVRIKTLFSKAVGVLCSVAGGLLVGKEGPMIHSGAVIAAGITQGKSSTWNADLKILRLFRNDREKMDFVAGGAAAGVSAAFGAPIGGVLFAMEEGASHWSSPLTWRVFFASMLSTFSLNFFLSGAGEDKSKWGQLSRPGLISFGSFDIGEKSGYNINLFPFFIVLGLIGGFLGAFYNFLNIKLAELRRKYLKTSFSRWLEVILVGLVTSVLSFTLSFSTHTCYLNTAETNSERKLIYCKKGYYNDMATIFFDTQEQSIKNLFHFSGNYSYTTLALFSIIYFLMSCWTYGIYAPSGLFIPTILSGASYGRLFGEICQHLFPKLSISPQVFALIGSASFLGGVMRMTISLTVIMLEATNDISYGLPIMLTIMIAKIVGDLFNHGLYDEHIHINEIPFLEWEYPLRIDQIAVLKAKDVMSKEVKYFHETTTPGEIKQVLTTCSHYGFPVVSQEQKFRGLILRNHLIVILKHKFSLQKQQVRVGVTSFSNSETENIDSSSNSHDENLKLNHNFNRSFNDKDILENEKFMDDYPRYTTIEEIELDEGDYNKIVDLKPYINTCPYFLLEDTPLQRVFDLFRTMGLRHLVIIDSTFKVVGMITRKNLCLEPHHAEAIKRNSYRGKYFAEKYLESDNETQKSSIYGKIKMENITSNWNSNDLNESLLGKTDHRVKKRK</sequence>
<dbReference type="Gene3D" id="1.10.3080.10">
    <property type="entry name" value="Clc chloride channel"/>
    <property type="match status" value="1"/>
</dbReference>
<dbReference type="InterPro" id="IPR001807">
    <property type="entry name" value="ClC"/>
</dbReference>
<evidence type="ECO:0000256" key="3">
    <source>
        <dbReference type="ARBA" id="ARBA00022692"/>
    </source>
</evidence>
<dbReference type="GO" id="GO:0005254">
    <property type="term" value="F:chloride channel activity"/>
    <property type="evidence" value="ECO:0007669"/>
    <property type="project" value="UniProtKB-UniRule"/>
</dbReference>
<dbReference type="SUPFAM" id="SSF81340">
    <property type="entry name" value="Clc chloride channel"/>
    <property type="match status" value="1"/>
</dbReference>
<dbReference type="SUPFAM" id="SSF54631">
    <property type="entry name" value="CBS-domain pair"/>
    <property type="match status" value="1"/>
</dbReference>
<evidence type="ECO:0000256" key="10">
    <source>
        <dbReference type="PROSITE-ProRule" id="PRU00703"/>
    </source>
</evidence>
<dbReference type="Pfam" id="PF00654">
    <property type="entry name" value="Voltage_CLC"/>
    <property type="match status" value="1"/>
</dbReference>
<comment type="subcellular location">
    <subcellularLocation>
        <location evidence="1 11">Membrane</location>
        <topology evidence="1 11">Multi-pass membrane protein</topology>
    </subcellularLocation>
</comment>
<protein>
    <recommendedName>
        <fullName evidence="11">Chloride channel protein</fullName>
    </recommendedName>
</protein>
<dbReference type="Proteomes" id="UP001149090">
    <property type="component" value="Unassembled WGS sequence"/>
</dbReference>
<name>A0A9Q0R4N3_ANAIG</name>
<dbReference type="AlphaFoldDB" id="A0A9Q0R4N3"/>
<evidence type="ECO:0000256" key="11">
    <source>
        <dbReference type="RuleBase" id="RU361221"/>
    </source>
</evidence>
<evidence type="ECO:0000256" key="7">
    <source>
        <dbReference type="ARBA" id="ARBA00023122"/>
    </source>
</evidence>
<dbReference type="GO" id="GO:0016020">
    <property type="term" value="C:membrane"/>
    <property type="evidence" value="ECO:0007669"/>
    <property type="project" value="UniProtKB-SubCell"/>
</dbReference>
<dbReference type="PANTHER" id="PTHR11689">
    <property type="entry name" value="CHLORIDE CHANNEL PROTEIN CLC FAMILY MEMBER"/>
    <property type="match status" value="1"/>
</dbReference>
<keyword evidence="2 11" id="KW-0813">Transport</keyword>
<keyword evidence="14" id="KW-1185">Reference proteome</keyword>
<comment type="similarity">
    <text evidence="11">Belongs to the chloride channel (TC 2.A.49) family.</text>
</comment>
<feature type="transmembrane region" description="Helical" evidence="11">
    <location>
        <begin position="412"/>
        <end position="435"/>
    </location>
</feature>
<dbReference type="OMA" id="FMHEHIH"/>
<accession>A0A9Q0R4N3</accession>
<proteinExistence type="inferred from homology"/>
<dbReference type="InterPro" id="IPR014743">
    <property type="entry name" value="Cl-channel_core"/>
</dbReference>
<organism evidence="13 14">
    <name type="scientific">Anaeramoeba ignava</name>
    <name type="common">Anaerobic marine amoeba</name>
    <dbReference type="NCBI Taxonomy" id="1746090"/>
    <lineage>
        <taxon>Eukaryota</taxon>
        <taxon>Metamonada</taxon>
        <taxon>Anaeramoebidae</taxon>
        <taxon>Anaeramoeba</taxon>
    </lineage>
</organism>
<dbReference type="PANTHER" id="PTHR11689:SF136">
    <property type="entry name" value="H(+)_CL(-) EXCHANGE TRANSPORTER 7"/>
    <property type="match status" value="1"/>
</dbReference>
<keyword evidence="7 10" id="KW-0129">CBS domain</keyword>
<dbReference type="SMART" id="SM00116">
    <property type="entry name" value="CBS"/>
    <property type="match status" value="2"/>
</dbReference>
<evidence type="ECO:0000256" key="6">
    <source>
        <dbReference type="ARBA" id="ARBA00023065"/>
    </source>
</evidence>
<dbReference type="InterPro" id="IPR000644">
    <property type="entry name" value="CBS_dom"/>
</dbReference>
<keyword evidence="4" id="KW-0677">Repeat</keyword>
<evidence type="ECO:0000256" key="4">
    <source>
        <dbReference type="ARBA" id="ARBA00022737"/>
    </source>
</evidence>
<keyword evidence="8 11" id="KW-0472">Membrane</keyword>
<evidence type="ECO:0000313" key="13">
    <source>
        <dbReference type="EMBL" id="KAJ5067242.1"/>
    </source>
</evidence>
<reference evidence="13" key="1">
    <citation type="submission" date="2022-10" db="EMBL/GenBank/DDBJ databases">
        <title>Novel sulphate-reducing endosymbionts in the free-living metamonad Anaeramoeba.</title>
        <authorList>
            <person name="Jerlstrom-Hultqvist J."/>
            <person name="Cepicka I."/>
            <person name="Gallot-Lavallee L."/>
            <person name="Salas-Leiva D."/>
            <person name="Curtis B.A."/>
            <person name="Zahonova K."/>
            <person name="Pipaliya S."/>
            <person name="Dacks J."/>
            <person name="Roger A.J."/>
        </authorList>
    </citation>
    <scope>NUCLEOTIDE SEQUENCE</scope>
    <source>
        <strain evidence="13">BMAN</strain>
    </source>
</reference>
<evidence type="ECO:0000256" key="8">
    <source>
        <dbReference type="ARBA" id="ARBA00023136"/>
    </source>
</evidence>
<dbReference type="PRINTS" id="PR00762">
    <property type="entry name" value="CLCHANNEL"/>
</dbReference>
<dbReference type="Gene3D" id="3.10.580.10">
    <property type="entry name" value="CBS-domain"/>
    <property type="match status" value="1"/>
</dbReference>
<feature type="transmembrane region" description="Helical" evidence="11">
    <location>
        <begin position="472"/>
        <end position="497"/>
    </location>
</feature>
<feature type="transmembrane region" description="Helical" evidence="11">
    <location>
        <begin position="247"/>
        <end position="266"/>
    </location>
</feature>
<feature type="transmembrane region" description="Helical" evidence="11">
    <location>
        <begin position="503"/>
        <end position="523"/>
    </location>
</feature>
<dbReference type="InterPro" id="IPR051280">
    <property type="entry name" value="Cl-channel/antiporter"/>
</dbReference>
<comment type="caution">
    <text evidence="11">Lacks conserved residue(s) required for the propagation of feature annotation.</text>
</comment>
<dbReference type="PROSITE" id="PS51371">
    <property type="entry name" value="CBS"/>
    <property type="match status" value="2"/>
</dbReference>
<feature type="transmembrane region" description="Helical" evidence="11">
    <location>
        <begin position="45"/>
        <end position="69"/>
    </location>
</feature>
<feature type="domain" description="CBS" evidence="12">
    <location>
        <begin position="698"/>
        <end position="754"/>
    </location>
</feature>
<evidence type="ECO:0000256" key="2">
    <source>
        <dbReference type="ARBA" id="ARBA00022448"/>
    </source>
</evidence>
<evidence type="ECO:0000256" key="9">
    <source>
        <dbReference type="ARBA" id="ARBA00023214"/>
    </source>
</evidence>
<dbReference type="InterPro" id="IPR046342">
    <property type="entry name" value="CBS_dom_sf"/>
</dbReference>
<dbReference type="OrthoDB" id="428525at2759"/>
<evidence type="ECO:0000259" key="12">
    <source>
        <dbReference type="PROSITE" id="PS51371"/>
    </source>
</evidence>
<dbReference type="CDD" id="cd04591">
    <property type="entry name" value="CBS_pair_voltage-gated_CLC_euk_bac"/>
    <property type="match status" value="1"/>
</dbReference>
<feature type="transmembrane region" description="Helical" evidence="11">
    <location>
        <begin position="302"/>
        <end position="322"/>
    </location>
</feature>
<dbReference type="Gene3D" id="3.10.580.20">
    <property type="match status" value="1"/>
</dbReference>
<keyword evidence="9 11" id="KW-0868">Chloride</keyword>